<evidence type="ECO:0000256" key="3">
    <source>
        <dbReference type="ARBA" id="ARBA00022763"/>
    </source>
</evidence>
<keyword evidence="1" id="KW-0540">Nuclease</keyword>
<dbReference type="RefSeq" id="WP_035344473.1">
    <property type="nucleotide sequence ID" value="NZ_BAUU01000017.1"/>
</dbReference>
<keyword evidence="4" id="KW-0378">Hydrolase</keyword>
<dbReference type="InterPro" id="IPR011335">
    <property type="entry name" value="Restrct_endonuc-II-like"/>
</dbReference>
<dbReference type="SUPFAM" id="SSF52980">
    <property type="entry name" value="Restriction endonuclease-like"/>
    <property type="match status" value="1"/>
</dbReference>
<sequence length="956" mass="111539">MTQVIYGAELHDVAHKSRLEAVYKRQQETNKQAFYLLPSSSWLKQARDKQPGLIICTFDDLAAYILDQKEMSYLSLTEEERTLFFQQFVRDESMFDGEMNMAKARGYADTYGQIKRLGVDVQELEGSLKPLIPLFMKYEQVIIYEKKLLDPENRILSAIQSLSEGKGVRLSHVVIDGFFDFSPLQSLFIEALKDIGAKVEVILPNEPFEIVEQTVRELEQMGFANHLQPSRRSKKENEKQVIASTTVEEQWRGVMEEISLSSLPEERVGILLVDEQDGLQQLQRYADMYHIPLQIPVKRTIETTAIFSFIKQVIEWEQRPLTKWEQLPIVEQILKLHDVKGLDFAKQKKGFLENGEWLDERYKQLYDMVFEWERSDEDLFIHYLTNLLDWLKRLPLLSYWQEKLMEKDQLSVQQEIADEFKALNLIASKVEAELTELKEKRFDVKVTFELFVEWFRAIGSSASIFKARGRKRGVAIHTWRDIRSFSGERLYVVGMNEGRFPAPHRLSGYVQERDLSSLPIRYSAPTQEHFQLKQQAYMDQLALLQINIIIFTYVRGVDPEHPLLPSPYLMDLHTDEVWSWQKRMQKAVSLTKQSFVEQVASKIGEGYKVDPTPISLLNVQERQARLTEAKERFTSEYAAKKKKHVVAVTELESYARCSFRFAMEKGLNVGELQSKQEQVSPLSIGQIVHDLIEGVYKDCQLVNRPFGSATDIELQQVPVRLKERFEEKWVDVERQNHELSRLDLMLKKEQWQQHLHHWWQAELKHFWQNQALTEMKIMAFEYPVRLELPISEEESLILVGKVDRVDQKGQSIVIYDYKTGAATIKMDEVQSGLKLQLPLYAYAIREQLALKENKEMIVDGASYISLKEPSKRTNNGIWRSEFIGKHSPYQVTSHCKNREDHFGTKSFLDKYQVIEQIRLLWKGLSQAYDVAPLECSPFCPYLSICRATPEQREGTR</sequence>
<organism evidence="11 12">
    <name type="scientific">Halalkalibacter hemicellulosilyticusJCM 9152</name>
    <dbReference type="NCBI Taxonomy" id="1236971"/>
    <lineage>
        <taxon>Bacteria</taxon>
        <taxon>Bacillati</taxon>
        <taxon>Bacillota</taxon>
        <taxon>Bacilli</taxon>
        <taxon>Bacillales</taxon>
        <taxon>Bacillaceae</taxon>
        <taxon>Halalkalibacter</taxon>
    </lineage>
</organism>
<evidence type="ECO:0000313" key="11">
    <source>
        <dbReference type="EMBL" id="GAE31172.1"/>
    </source>
</evidence>
<evidence type="ECO:0000256" key="6">
    <source>
        <dbReference type="ARBA" id="ARBA00022839"/>
    </source>
</evidence>
<dbReference type="GO" id="GO:0006281">
    <property type="term" value="P:DNA repair"/>
    <property type="evidence" value="ECO:0007669"/>
    <property type="project" value="UniProtKB-KW"/>
</dbReference>
<evidence type="ECO:0000256" key="1">
    <source>
        <dbReference type="ARBA" id="ARBA00022722"/>
    </source>
</evidence>
<comment type="caution">
    <text evidence="11">The sequence shown here is derived from an EMBL/GenBank/DDBJ whole genome shotgun (WGS) entry which is preliminary data.</text>
</comment>
<evidence type="ECO:0000256" key="9">
    <source>
        <dbReference type="ARBA" id="ARBA00023204"/>
    </source>
</evidence>
<gene>
    <name evidence="11" type="ORF">JCM9152_2621</name>
</gene>
<protein>
    <recommendedName>
        <fullName evidence="10">PD-(D/E)XK endonuclease-like domain-containing protein</fullName>
    </recommendedName>
</protein>
<keyword evidence="2" id="KW-0547">Nucleotide-binding</keyword>
<dbReference type="GO" id="GO:0004386">
    <property type="term" value="F:helicase activity"/>
    <property type="evidence" value="ECO:0007669"/>
    <property type="project" value="UniProtKB-KW"/>
</dbReference>
<accession>W4QGX5</accession>
<dbReference type="GO" id="GO:0003677">
    <property type="term" value="F:DNA binding"/>
    <property type="evidence" value="ECO:0007669"/>
    <property type="project" value="UniProtKB-KW"/>
</dbReference>
<keyword evidence="5" id="KW-0347">Helicase</keyword>
<dbReference type="GO" id="GO:0004527">
    <property type="term" value="F:exonuclease activity"/>
    <property type="evidence" value="ECO:0007669"/>
    <property type="project" value="UniProtKB-KW"/>
</dbReference>
<proteinExistence type="predicted"/>
<evidence type="ECO:0000256" key="8">
    <source>
        <dbReference type="ARBA" id="ARBA00023125"/>
    </source>
</evidence>
<evidence type="ECO:0000256" key="5">
    <source>
        <dbReference type="ARBA" id="ARBA00022806"/>
    </source>
</evidence>
<dbReference type="Gene3D" id="3.40.50.300">
    <property type="entry name" value="P-loop containing nucleotide triphosphate hydrolases"/>
    <property type="match status" value="1"/>
</dbReference>
<dbReference type="InterPro" id="IPR038726">
    <property type="entry name" value="PDDEXK_AddAB-type"/>
</dbReference>
<keyword evidence="9" id="KW-0234">DNA repair</keyword>
<dbReference type="InterPro" id="IPR011604">
    <property type="entry name" value="PDDEXK-like_dom_sf"/>
</dbReference>
<dbReference type="Pfam" id="PF12705">
    <property type="entry name" value="PDDEXK_1"/>
    <property type="match status" value="1"/>
</dbReference>
<evidence type="ECO:0000256" key="4">
    <source>
        <dbReference type="ARBA" id="ARBA00022801"/>
    </source>
</evidence>
<keyword evidence="8" id="KW-0238">DNA-binding</keyword>
<dbReference type="EMBL" id="BAUU01000017">
    <property type="protein sequence ID" value="GAE31172.1"/>
    <property type="molecule type" value="Genomic_DNA"/>
</dbReference>
<feature type="domain" description="PD-(D/E)XK endonuclease-like" evidence="10">
    <location>
        <begin position="647"/>
        <end position="946"/>
    </location>
</feature>
<dbReference type="Proteomes" id="UP000018895">
    <property type="component" value="Unassembled WGS sequence"/>
</dbReference>
<keyword evidence="3" id="KW-0227">DNA damage</keyword>
<dbReference type="OrthoDB" id="9758506at2"/>
<dbReference type="Gene3D" id="3.90.320.10">
    <property type="match status" value="1"/>
</dbReference>
<dbReference type="STRING" id="1236971.JCM9152_2621"/>
<evidence type="ECO:0000256" key="2">
    <source>
        <dbReference type="ARBA" id="ARBA00022741"/>
    </source>
</evidence>
<keyword evidence="12" id="KW-1185">Reference proteome</keyword>
<evidence type="ECO:0000256" key="7">
    <source>
        <dbReference type="ARBA" id="ARBA00022840"/>
    </source>
</evidence>
<name>W4QGX5_9BACI</name>
<keyword evidence="7" id="KW-0067">ATP-binding</keyword>
<dbReference type="InterPro" id="IPR027417">
    <property type="entry name" value="P-loop_NTPase"/>
</dbReference>
<evidence type="ECO:0000313" key="12">
    <source>
        <dbReference type="Proteomes" id="UP000018895"/>
    </source>
</evidence>
<dbReference type="AlphaFoldDB" id="W4QGX5"/>
<keyword evidence="6" id="KW-0269">Exonuclease</keyword>
<dbReference type="GO" id="GO:0005524">
    <property type="term" value="F:ATP binding"/>
    <property type="evidence" value="ECO:0007669"/>
    <property type="project" value="UniProtKB-KW"/>
</dbReference>
<reference evidence="11" key="1">
    <citation type="journal article" date="2014" name="Genome Announc.">
        <title>Draft Genome Sequences of Three Alkaliphilic Bacillus Strains, Bacillus wakoensis JCM 9140T, Bacillus akibai JCM 9157T, and Bacillus hemicellulosilyticus JCM 9152T.</title>
        <authorList>
            <person name="Yuki M."/>
            <person name="Oshima K."/>
            <person name="Suda W."/>
            <person name="Oshida Y."/>
            <person name="Kitamura K."/>
            <person name="Iida T."/>
            <person name="Hattori M."/>
            <person name="Ohkuma M."/>
        </authorList>
    </citation>
    <scope>NUCLEOTIDE SEQUENCE [LARGE SCALE GENOMIC DNA]</scope>
    <source>
        <strain evidence="11">JCM 9152</strain>
    </source>
</reference>
<evidence type="ECO:0000259" key="10">
    <source>
        <dbReference type="Pfam" id="PF12705"/>
    </source>
</evidence>
<dbReference type="SUPFAM" id="SSF52540">
    <property type="entry name" value="P-loop containing nucleoside triphosphate hydrolases"/>
    <property type="match status" value="2"/>
</dbReference>